<dbReference type="PROSITE" id="PS50268">
    <property type="entry name" value="CADHERIN_2"/>
    <property type="match status" value="1"/>
</dbReference>
<dbReference type="InterPro" id="IPR050174">
    <property type="entry name" value="Protocadherin/Cadherin-CA"/>
</dbReference>
<evidence type="ECO:0000256" key="2">
    <source>
        <dbReference type="ARBA" id="ARBA00022692"/>
    </source>
</evidence>
<dbReference type="GO" id="GO:0007156">
    <property type="term" value="P:homophilic cell adhesion via plasma membrane adhesion molecules"/>
    <property type="evidence" value="ECO:0007669"/>
    <property type="project" value="InterPro"/>
</dbReference>
<dbReference type="SMART" id="SM00112">
    <property type="entry name" value="CA"/>
    <property type="match status" value="1"/>
</dbReference>
<comment type="subcellular location">
    <subcellularLocation>
        <location evidence="1">Membrane</location>
        <topology evidence="1">Single-pass membrane protein</topology>
    </subcellularLocation>
</comment>
<evidence type="ECO:0000313" key="8">
    <source>
        <dbReference type="EMBL" id="NXT86157.1"/>
    </source>
</evidence>
<proteinExistence type="predicted"/>
<feature type="domain" description="Cadherin" evidence="7">
    <location>
        <begin position="1"/>
        <end position="66"/>
    </location>
</feature>
<dbReference type="SUPFAM" id="SSF49313">
    <property type="entry name" value="Cadherin-like"/>
    <property type="match status" value="1"/>
</dbReference>
<dbReference type="GO" id="GO:0005886">
    <property type="term" value="C:plasma membrane"/>
    <property type="evidence" value="ECO:0007669"/>
    <property type="project" value="TreeGrafter"/>
</dbReference>
<keyword evidence="9" id="KW-1185">Reference proteome</keyword>
<dbReference type="CDD" id="cd11304">
    <property type="entry name" value="Cadherin_repeat"/>
    <property type="match status" value="1"/>
</dbReference>
<protein>
    <submittedName>
        <fullName evidence="8">PCDB1 protein</fullName>
    </submittedName>
</protein>
<comment type="caution">
    <text evidence="8">The sequence shown here is derived from an EMBL/GenBank/DDBJ whole genome shotgun (WGS) entry which is preliminary data.</text>
</comment>
<dbReference type="InterPro" id="IPR002126">
    <property type="entry name" value="Cadherin-like_dom"/>
</dbReference>
<evidence type="ECO:0000256" key="5">
    <source>
        <dbReference type="ARBA" id="ARBA00023180"/>
    </source>
</evidence>
<sequence length="66" mass="7215">VSYHISNVPDDIRDVFSVDSDSGEVKTAEPLDFEAKSSYKFSLEARDGGGLTAHCEVHIDITDVND</sequence>
<reference evidence="8 9" key="1">
    <citation type="submission" date="2019-09" db="EMBL/GenBank/DDBJ databases">
        <title>Bird 10,000 Genomes (B10K) Project - Family phase.</title>
        <authorList>
            <person name="Zhang G."/>
        </authorList>
    </citation>
    <scope>NUCLEOTIDE SEQUENCE [LARGE SCALE GENOMIC DNA]</scope>
    <source>
        <strain evidence="8">B10K-DU-011-47</strain>
        <tissue evidence="8">Mixed tissue sample</tissue>
    </source>
</reference>
<dbReference type="EMBL" id="VZTU01036313">
    <property type="protein sequence ID" value="NXT86157.1"/>
    <property type="molecule type" value="Genomic_DNA"/>
</dbReference>
<dbReference type="Pfam" id="PF00028">
    <property type="entry name" value="Cadherin"/>
    <property type="match status" value="1"/>
</dbReference>
<feature type="non-terminal residue" evidence="8">
    <location>
        <position position="1"/>
    </location>
</feature>
<dbReference type="Gene3D" id="2.60.40.60">
    <property type="entry name" value="Cadherins"/>
    <property type="match status" value="1"/>
</dbReference>
<dbReference type="GO" id="GO:0005509">
    <property type="term" value="F:calcium ion binding"/>
    <property type="evidence" value="ECO:0007669"/>
    <property type="project" value="UniProtKB-UniRule"/>
</dbReference>
<name>A0A7L3G1I8_9GRUI</name>
<evidence type="ECO:0000313" key="9">
    <source>
        <dbReference type="Proteomes" id="UP000557426"/>
    </source>
</evidence>
<dbReference type="AlphaFoldDB" id="A0A7L3G1I8"/>
<dbReference type="InterPro" id="IPR015919">
    <property type="entry name" value="Cadherin-like_sf"/>
</dbReference>
<accession>A0A7L3G1I8</accession>
<dbReference type="PANTHER" id="PTHR24028">
    <property type="entry name" value="CADHERIN-87A"/>
    <property type="match status" value="1"/>
</dbReference>
<evidence type="ECO:0000256" key="3">
    <source>
        <dbReference type="ARBA" id="ARBA00022989"/>
    </source>
</evidence>
<evidence type="ECO:0000256" key="4">
    <source>
        <dbReference type="ARBA" id="ARBA00023136"/>
    </source>
</evidence>
<keyword evidence="3" id="KW-1133">Transmembrane helix</keyword>
<gene>
    <name evidence="8" type="primary">Pcdhb1_0</name>
    <name evidence="8" type="ORF">ZAPATR_R14576</name>
</gene>
<keyword evidence="2" id="KW-0812">Transmembrane</keyword>
<evidence type="ECO:0000256" key="1">
    <source>
        <dbReference type="ARBA" id="ARBA00004167"/>
    </source>
</evidence>
<keyword evidence="5" id="KW-0325">Glycoprotein</keyword>
<keyword evidence="4" id="KW-0472">Membrane</keyword>
<evidence type="ECO:0000259" key="7">
    <source>
        <dbReference type="PROSITE" id="PS50268"/>
    </source>
</evidence>
<evidence type="ECO:0000256" key="6">
    <source>
        <dbReference type="PROSITE-ProRule" id="PRU00043"/>
    </source>
</evidence>
<dbReference type="Proteomes" id="UP000557426">
    <property type="component" value="Unassembled WGS sequence"/>
</dbReference>
<feature type="non-terminal residue" evidence="8">
    <location>
        <position position="66"/>
    </location>
</feature>
<dbReference type="PANTHER" id="PTHR24028:SF73">
    <property type="entry name" value="PROTOCADHERIN GAMMA-B3-RELATED"/>
    <property type="match status" value="1"/>
</dbReference>
<keyword evidence="6" id="KW-0106">Calcium</keyword>
<dbReference type="PRINTS" id="PR00205">
    <property type="entry name" value="CADHERIN"/>
</dbReference>
<organism evidence="8 9">
    <name type="scientific">Zapornia atra</name>
    <name type="common">Henderson crake</name>
    <dbReference type="NCBI Taxonomy" id="2585822"/>
    <lineage>
        <taxon>Eukaryota</taxon>
        <taxon>Metazoa</taxon>
        <taxon>Chordata</taxon>
        <taxon>Craniata</taxon>
        <taxon>Vertebrata</taxon>
        <taxon>Euteleostomi</taxon>
        <taxon>Archelosauria</taxon>
        <taxon>Archosauria</taxon>
        <taxon>Dinosauria</taxon>
        <taxon>Saurischia</taxon>
        <taxon>Theropoda</taxon>
        <taxon>Coelurosauria</taxon>
        <taxon>Aves</taxon>
        <taxon>Neognathae</taxon>
        <taxon>Neoaves</taxon>
        <taxon>Gruiformes</taxon>
        <taxon>Rallidae</taxon>
        <taxon>Zapornia</taxon>
    </lineage>
</organism>